<name>A0A8R1HM85_CAEJA</name>
<dbReference type="Proteomes" id="UP000005237">
    <property type="component" value="Unassembled WGS sequence"/>
</dbReference>
<dbReference type="GO" id="GO:0060271">
    <property type="term" value="P:cilium assembly"/>
    <property type="evidence" value="ECO:0007669"/>
    <property type="project" value="TreeGrafter"/>
</dbReference>
<reference evidence="2" key="2">
    <citation type="submission" date="2022-06" db="UniProtKB">
        <authorList>
            <consortium name="EnsemblMetazoa"/>
        </authorList>
    </citation>
    <scope>IDENTIFICATION</scope>
    <source>
        <strain evidence="2">DF5081</strain>
    </source>
</reference>
<evidence type="ECO:0000313" key="2">
    <source>
        <dbReference type="EnsemblMetazoa" id="CJA04598a.1"/>
    </source>
</evidence>
<keyword evidence="3" id="KW-1185">Reference proteome</keyword>
<proteinExistence type="predicted"/>
<dbReference type="AlphaFoldDB" id="A0A8R1HM85"/>
<dbReference type="PANTHER" id="PTHR20991">
    <property type="entry name" value="PARATHYROID HORMONE-RESPONSIVE B1 GENE"/>
    <property type="match status" value="1"/>
</dbReference>
<dbReference type="EnsemblMetazoa" id="CJA04598a.1">
    <property type="protein sequence ID" value="CJA04598a.1"/>
    <property type="gene ID" value="WBGene00123801"/>
</dbReference>
<sequence>MLSWDGKIVVGYLGTEPSLYKVPVDKFIVNYADRIEDFKKMEQKIREQEATGATSQKAGGLQMRLSIGEFGKRTIEPNAANNAPYCMVNVELSGLQNITKLHLNIASECASPTKQMVFNVSPSKSTLSTEIPFYVGSKTPPTSNKVTIAVHDYFTHLTAISTIELPLKVLFEESQVDRNAKYKVTIDTSVGVLALNKLFEASDETHASIDEIFTHSFQTSAWNMCVIPGKDEELPSSILVQSIDCKLSLYDGEQCTFALFPLRALHPGPIGYCLTTQILFAANNGFLAAIKFSLLSQGQKKMNYDWSFNLGDTAMQMEITEGSKPTTIVLCRRHVSAFNASGTVVWQIRLEAVGMSMCLYRSLLINNTQFNRLIIATADDTLLIFQDNKLVWNCNSQMSPVALLVCSYNSIPCSSIPSQFYSVAVLFRAVLFRSSSIPCSSIP</sequence>
<feature type="domain" description="PTHB1 N-terminal" evidence="1">
    <location>
        <begin position="201"/>
        <end position="411"/>
    </location>
</feature>
<dbReference type="InterPro" id="IPR028073">
    <property type="entry name" value="PHTB1_N_dom"/>
</dbReference>
<dbReference type="Pfam" id="PF14727">
    <property type="entry name" value="PHTB1_N"/>
    <property type="match status" value="1"/>
</dbReference>
<protein>
    <recommendedName>
        <fullName evidence="1">PTHB1 N-terminal domain-containing protein</fullName>
    </recommendedName>
</protein>
<evidence type="ECO:0000313" key="3">
    <source>
        <dbReference type="Proteomes" id="UP000005237"/>
    </source>
</evidence>
<dbReference type="GO" id="GO:0034464">
    <property type="term" value="C:BBSome"/>
    <property type="evidence" value="ECO:0007669"/>
    <property type="project" value="InterPro"/>
</dbReference>
<dbReference type="PANTHER" id="PTHR20991:SF0">
    <property type="entry name" value="PROTEIN PTHB1"/>
    <property type="match status" value="1"/>
</dbReference>
<dbReference type="InterPro" id="IPR026511">
    <property type="entry name" value="PTHB1"/>
</dbReference>
<organism evidence="2 3">
    <name type="scientific">Caenorhabditis japonica</name>
    <dbReference type="NCBI Taxonomy" id="281687"/>
    <lineage>
        <taxon>Eukaryota</taxon>
        <taxon>Metazoa</taxon>
        <taxon>Ecdysozoa</taxon>
        <taxon>Nematoda</taxon>
        <taxon>Chromadorea</taxon>
        <taxon>Rhabditida</taxon>
        <taxon>Rhabditina</taxon>
        <taxon>Rhabditomorpha</taxon>
        <taxon>Rhabditoidea</taxon>
        <taxon>Rhabditidae</taxon>
        <taxon>Peloderinae</taxon>
        <taxon>Caenorhabditis</taxon>
    </lineage>
</organism>
<evidence type="ECO:0000259" key="1">
    <source>
        <dbReference type="Pfam" id="PF14727"/>
    </source>
</evidence>
<reference evidence="3" key="1">
    <citation type="submission" date="2010-08" db="EMBL/GenBank/DDBJ databases">
        <authorList>
            <consortium name="Caenorhabditis japonica Sequencing Consortium"/>
            <person name="Wilson R.K."/>
        </authorList>
    </citation>
    <scope>NUCLEOTIDE SEQUENCE [LARGE SCALE GENOMIC DNA]</scope>
    <source>
        <strain evidence="3">DF5081</strain>
    </source>
</reference>
<dbReference type="GO" id="GO:0016020">
    <property type="term" value="C:membrane"/>
    <property type="evidence" value="ECO:0007669"/>
    <property type="project" value="TreeGrafter"/>
</dbReference>
<accession>A0A8R1HM85</accession>